<reference evidence="1 2" key="1">
    <citation type="journal article" date="2022" name="Int. J. Syst. Evol. Microbiol.">
        <title>Neobacillus kokaensis sp. nov., isolated from soil.</title>
        <authorList>
            <person name="Yuki K."/>
            <person name="Matsubara H."/>
            <person name="Yamaguchi S."/>
        </authorList>
    </citation>
    <scope>NUCLEOTIDE SEQUENCE [LARGE SCALE GENOMIC DNA]</scope>
    <source>
        <strain evidence="1 2">LOB 377</strain>
    </source>
</reference>
<comment type="caution">
    <text evidence="1">The sequence shown here is derived from an EMBL/GenBank/DDBJ whole genome shotgun (WGS) entry which is preliminary data.</text>
</comment>
<dbReference type="RefSeq" id="WP_223282760.1">
    <property type="nucleotide sequence ID" value="NZ_BNDS01000015.1"/>
</dbReference>
<gene>
    <name evidence="1" type="ORF">AM1BK_33700</name>
</gene>
<name>A0ABQ3N546_9BACI</name>
<organism evidence="1 2">
    <name type="scientific">Neobacillus kokaensis</name>
    <dbReference type="NCBI Taxonomy" id="2759023"/>
    <lineage>
        <taxon>Bacteria</taxon>
        <taxon>Bacillati</taxon>
        <taxon>Bacillota</taxon>
        <taxon>Bacilli</taxon>
        <taxon>Bacillales</taxon>
        <taxon>Bacillaceae</taxon>
        <taxon>Neobacillus</taxon>
    </lineage>
</organism>
<dbReference type="PANTHER" id="PTHR40128">
    <property type="entry name" value="EXPRESSED PROTEIN"/>
    <property type="match status" value="1"/>
</dbReference>
<sequence length="305" mass="34861">MKGRIDKMKVQMGKHELEMNNDYLVELRSSNDILDNTEALRERLKQDGYLLIRDFHDRKKVLEARHNILVKLQEMGRLDSSAPLEDGVIGPEGQGAAFMGFSTKLRKELPDVVELSESDRVMSFFNRLLGGESLTYDYKWPRAVAKGGNTGAHYDTVYMGRGTDNLYTVWTPLGDVPLEQGPLVVCLGSQHFENVKKTYGKMDVDRDNVEHGWLSDNPYEIVEKFGGKWATSSFKAGDAIIFGMYFLHGSLNNMTNRYRLSMDTRYQLKSEPVDERWFGKDAKGHYAWGKGKVKTITEARREWGI</sequence>
<evidence type="ECO:0000313" key="1">
    <source>
        <dbReference type="EMBL" id="GHH99827.1"/>
    </source>
</evidence>
<dbReference type="Gene3D" id="2.60.120.620">
    <property type="entry name" value="q2cbj1_9rhob like domain"/>
    <property type="match status" value="1"/>
</dbReference>
<evidence type="ECO:0008006" key="3">
    <source>
        <dbReference type="Google" id="ProtNLM"/>
    </source>
</evidence>
<protein>
    <recommendedName>
        <fullName evidence="3">Phytanoyl-CoA dioxygenase</fullName>
    </recommendedName>
</protein>
<keyword evidence="2" id="KW-1185">Reference proteome</keyword>
<accession>A0ABQ3N546</accession>
<evidence type="ECO:0000313" key="2">
    <source>
        <dbReference type="Proteomes" id="UP000637074"/>
    </source>
</evidence>
<dbReference type="Proteomes" id="UP000637074">
    <property type="component" value="Unassembled WGS sequence"/>
</dbReference>
<proteinExistence type="predicted"/>
<dbReference type="InterPro" id="IPR008775">
    <property type="entry name" value="Phytyl_CoA_dOase-like"/>
</dbReference>
<dbReference type="Pfam" id="PF05721">
    <property type="entry name" value="PhyH"/>
    <property type="match status" value="1"/>
</dbReference>
<dbReference type="EMBL" id="BNDS01000015">
    <property type="protein sequence ID" value="GHH99827.1"/>
    <property type="molecule type" value="Genomic_DNA"/>
</dbReference>
<dbReference type="SUPFAM" id="SSF51197">
    <property type="entry name" value="Clavaminate synthase-like"/>
    <property type="match status" value="1"/>
</dbReference>
<dbReference type="PANTHER" id="PTHR40128:SF1">
    <property type="entry name" value="PHYTANOYL-COA HYDROXYLASE"/>
    <property type="match status" value="1"/>
</dbReference>